<dbReference type="EMBL" id="GGFL01010336">
    <property type="protein sequence ID" value="MBW74514.1"/>
    <property type="molecule type" value="Transcribed_RNA"/>
</dbReference>
<accession>A0A2M4DAA3</accession>
<name>A0A2M4DAA3_ANODA</name>
<organism evidence="1">
    <name type="scientific">Anopheles darlingi</name>
    <name type="common">Mosquito</name>
    <dbReference type="NCBI Taxonomy" id="43151"/>
    <lineage>
        <taxon>Eukaryota</taxon>
        <taxon>Metazoa</taxon>
        <taxon>Ecdysozoa</taxon>
        <taxon>Arthropoda</taxon>
        <taxon>Hexapoda</taxon>
        <taxon>Insecta</taxon>
        <taxon>Pterygota</taxon>
        <taxon>Neoptera</taxon>
        <taxon>Endopterygota</taxon>
        <taxon>Diptera</taxon>
        <taxon>Nematocera</taxon>
        <taxon>Culicoidea</taxon>
        <taxon>Culicidae</taxon>
        <taxon>Anophelinae</taxon>
        <taxon>Anopheles</taxon>
    </lineage>
</organism>
<evidence type="ECO:0000313" key="1">
    <source>
        <dbReference type="EMBL" id="MBW74514.1"/>
    </source>
</evidence>
<proteinExistence type="predicted"/>
<reference evidence="1" key="1">
    <citation type="submission" date="2018-01" db="EMBL/GenBank/DDBJ databases">
        <title>An insight into the sialome of Amazonian anophelines.</title>
        <authorList>
            <person name="Ribeiro J.M."/>
            <person name="Scarpassa V."/>
            <person name="Calvo E."/>
        </authorList>
    </citation>
    <scope>NUCLEOTIDE SEQUENCE</scope>
</reference>
<dbReference type="AlphaFoldDB" id="A0A2M4DAA3"/>
<protein>
    <submittedName>
        <fullName evidence="1">Putative secreted protein</fullName>
    </submittedName>
</protein>
<sequence>MGLIGGGRGTRAVALFAHTCRHPPFAHAQHVVCCVWRLLTTKPHKSRCDGDGVGIAWHSKWRAFWQRTSTSTDAPHHHRTKRHTIITLHDWWW</sequence>